<dbReference type="EMBL" id="LR134204">
    <property type="protein sequence ID" value="VEB92806.1"/>
    <property type="molecule type" value="Genomic_DNA"/>
</dbReference>
<protein>
    <submittedName>
        <fullName evidence="1">Uncharacterized protein</fullName>
    </submittedName>
</protein>
<accession>A0A447UQ39</accession>
<evidence type="ECO:0000313" key="2">
    <source>
        <dbReference type="Proteomes" id="UP000270272"/>
    </source>
</evidence>
<reference evidence="1 2" key="1">
    <citation type="submission" date="2018-12" db="EMBL/GenBank/DDBJ databases">
        <authorList>
            <consortium name="Pathogen Informatics"/>
        </authorList>
    </citation>
    <scope>NUCLEOTIDE SEQUENCE [LARGE SCALE GENOMIC DNA]</scope>
    <source>
        <strain evidence="1 2">NCTC11075</strain>
    </source>
</reference>
<dbReference type="AlphaFoldDB" id="A0A447UQ39"/>
<gene>
    <name evidence="1" type="ORF">NCTC11075_03670</name>
</gene>
<name>A0A447UQ39_CITKO</name>
<organism evidence="1 2">
    <name type="scientific">Citrobacter koseri</name>
    <name type="common">Citrobacter diversus</name>
    <dbReference type="NCBI Taxonomy" id="545"/>
    <lineage>
        <taxon>Bacteria</taxon>
        <taxon>Pseudomonadati</taxon>
        <taxon>Pseudomonadota</taxon>
        <taxon>Gammaproteobacteria</taxon>
        <taxon>Enterobacterales</taxon>
        <taxon>Enterobacteriaceae</taxon>
        <taxon>Citrobacter</taxon>
    </lineage>
</organism>
<dbReference type="Proteomes" id="UP000270272">
    <property type="component" value="Chromosome"/>
</dbReference>
<sequence>MIRFTSTELRPLLSQQGGMQRPLLLEKNLGIYIRVPDDRNPGEWLRHGRKVVIPRKMQNWSENADLLIPGKEYAFQTFIEQSKFDAVLTEHHDLFMMPSAGPLGTGMTIRKEDPSARKGVCPGGGISQQYSLALRSVSPAFTCLCGECGTSELALAGAVCGLNRVIRLDCKRAKPADRAIFESAVRSVRSSVSEVMSDALSVTRQPAVRLYY</sequence>
<proteinExistence type="predicted"/>
<evidence type="ECO:0000313" key="1">
    <source>
        <dbReference type="EMBL" id="VEB92806.1"/>
    </source>
</evidence>